<evidence type="ECO:0000313" key="1">
    <source>
        <dbReference type="EMBL" id="KAK9295045.1"/>
    </source>
</evidence>
<keyword evidence="2" id="KW-1185">Reference proteome</keyword>
<name>A0AAW0ZBY1_9HYME</name>
<comment type="caution">
    <text evidence="1">The sequence shown here is derived from an EMBL/GenBank/DDBJ whole genome shotgun (WGS) entry which is preliminary data.</text>
</comment>
<dbReference type="AlphaFoldDB" id="A0AAW0ZBY1"/>
<organism evidence="1 2">
    <name type="scientific">Tetragonisca angustula</name>
    <dbReference type="NCBI Taxonomy" id="166442"/>
    <lineage>
        <taxon>Eukaryota</taxon>
        <taxon>Metazoa</taxon>
        <taxon>Ecdysozoa</taxon>
        <taxon>Arthropoda</taxon>
        <taxon>Hexapoda</taxon>
        <taxon>Insecta</taxon>
        <taxon>Pterygota</taxon>
        <taxon>Neoptera</taxon>
        <taxon>Endopterygota</taxon>
        <taxon>Hymenoptera</taxon>
        <taxon>Apocrita</taxon>
        <taxon>Aculeata</taxon>
        <taxon>Apoidea</taxon>
        <taxon>Anthophila</taxon>
        <taxon>Apidae</taxon>
        <taxon>Tetragonisca</taxon>
    </lineage>
</organism>
<protein>
    <submittedName>
        <fullName evidence="1">Uncharacterized protein</fullName>
    </submittedName>
</protein>
<sequence>MSSSISHAAQCNFNGVEKFYARVKCNRVLGYSAREETEKQRRIFLFKDRVLPGLRSSGGPKRSPMILRACEGEREQRVSTLFARDSTFDRTLGN</sequence>
<gene>
    <name evidence="1" type="ORF">QLX08_010525</name>
</gene>
<evidence type="ECO:0000313" key="2">
    <source>
        <dbReference type="Proteomes" id="UP001432146"/>
    </source>
</evidence>
<reference evidence="1 2" key="1">
    <citation type="submission" date="2024-05" db="EMBL/GenBank/DDBJ databases">
        <title>The nuclear and mitochondrial genome assemblies of Tetragonisca angustula (Apidae: Meliponini), a tiny yet remarkable pollinator in the Neotropics.</title>
        <authorList>
            <person name="Ferrari R."/>
            <person name="Ricardo P.C."/>
            <person name="Dias F.C."/>
            <person name="Araujo N.S."/>
            <person name="Soares D.O."/>
            <person name="Zhou Q.-S."/>
            <person name="Zhu C.-D."/>
            <person name="Coutinho L."/>
            <person name="Airas M.C."/>
            <person name="Batista T.M."/>
        </authorList>
    </citation>
    <scope>NUCLEOTIDE SEQUENCE [LARGE SCALE GENOMIC DNA]</scope>
    <source>
        <strain evidence="1">ASF017062</strain>
        <tissue evidence="1">Abdomen</tissue>
    </source>
</reference>
<dbReference type="EMBL" id="JAWNGG020000291">
    <property type="protein sequence ID" value="KAK9295045.1"/>
    <property type="molecule type" value="Genomic_DNA"/>
</dbReference>
<accession>A0AAW0ZBY1</accession>
<dbReference type="Proteomes" id="UP001432146">
    <property type="component" value="Unassembled WGS sequence"/>
</dbReference>
<proteinExistence type="predicted"/>